<feature type="transmembrane region" description="Helical" evidence="6">
    <location>
        <begin position="7"/>
        <end position="25"/>
    </location>
</feature>
<evidence type="ECO:0000313" key="15">
    <source>
        <dbReference type="Proteomes" id="UP001273935"/>
    </source>
</evidence>
<evidence type="ECO:0000259" key="7">
    <source>
        <dbReference type="Pfam" id="PF13396"/>
    </source>
</evidence>
<feature type="domain" description="Cardiolipin synthase N-terminal" evidence="7">
    <location>
        <begin position="19"/>
        <end position="55"/>
    </location>
</feature>
<dbReference type="KEGG" id="poj:PtoMrB4_32370"/>
<evidence type="ECO:0000256" key="2">
    <source>
        <dbReference type="ARBA" id="ARBA00022475"/>
    </source>
</evidence>
<evidence type="ECO:0000313" key="12">
    <source>
        <dbReference type="Proteomes" id="UP000461288"/>
    </source>
</evidence>
<dbReference type="Pfam" id="PF13396">
    <property type="entry name" value="PLDc_N"/>
    <property type="match status" value="1"/>
</dbReference>
<name>A0A1I0UTY4_9GAMM</name>
<keyword evidence="3 6" id="KW-0812">Transmembrane</keyword>
<gene>
    <name evidence="11" type="ORF">GO594_16330</name>
    <name evidence="9" type="ORF">PtoMrB4_32370</name>
    <name evidence="10" type="ORF">R0G64_15240</name>
    <name evidence="8" type="ORF">WP8S17C03_32130</name>
</gene>
<dbReference type="RefSeq" id="WP_044399745.1">
    <property type="nucleotide sequence ID" value="NZ_AP022213.1"/>
</dbReference>
<evidence type="ECO:0000256" key="1">
    <source>
        <dbReference type="ARBA" id="ARBA00004651"/>
    </source>
</evidence>
<dbReference type="EMBL" id="WTFN01000038">
    <property type="protein sequence ID" value="MWK57549.1"/>
    <property type="molecule type" value="Genomic_DNA"/>
</dbReference>
<evidence type="ECO:0000256" key="3">
    <source>
        <dbReference type="ARBA" id="ARBA00022692"/>
    </source>
</evidence>
<keyword evidence="4 6" id="KW-1133">Transmembrane helix</keyword>
<reference evidence="9 13" key="3">
    <citation type="journal article" date="2020" name="Microbiol. Resour. Announc.">
        <title>Complete genome sequence of Pseudomonas otitidis strain MrB4, isolated from Lake Biwa in Japan.</title>
        <authorList>
            <person name="Miyazaki K."/>
            <person name="Hase E."/>
            <person name="Maruya T."/>
        </authorList>
    </citation>
    <scope>NUCLEOTIDE SEQUENCE [LARGE SCALE GENOMIC DNA]</scope>
    <source>
        <strain evidence="9 13">MrB4</strain>
    </source>
</reference>
<protein>
    <submittedName>
        <fullName evidence="10">PLDc N-terminal domain-containing protein</fullName>
    </submittedName>
</protein>
<proteinExistence type="predicted"/>
<organism evidence="11 12">
    <name type="scientific">Metapseudomonas otitidis</name>
    <dbReference type="NCBI Taxonomy" id="319939"/>
    <lineage>
        <taxon>Bacteria</taxon>
        <taxon>Pseudomonadati</taxon>
        <taxon>Pseudomonadota</taxon>
        <taxon>Gammaproteobacteria</taxon>
        <taxon>Pseudomonadales</taxon>
        <taxon>Pseudomonadaceae</taxon>
        <taxon>Metapseudomonas</taxon>
    </lineage>
</organism>
<evidence type="ECO:0000313" key="11">
    <source>
        <dbReference type="EMBL" id="MWK57549.1"/>
    </source>
</evidence>
<dbReference type="GeneID" id="57398456"/>
<evidence type="ECO:0000313" key="13">
    <source>
        <dbReference type="Proteomes" id="UP000501237"/>
    </source>
</evidence>
<evidence type="ECO:0000256" key="5">
    <source>
        <dbReference type="ARBA" id="ARBA00023136"/>
    </source>
</evidence>
<sequence>MSGAAIAFYGGLGALYLLLTAWALYNVVTSNVPRQLRWLWVALLVLFPVLGLFNWAWMGPRRRRPGAA</sequence>
<evidence type="ECO:0000313" key="9">
    <source>
        <dbReference type="EMBL" id="BCA29260.1"/>
    </source>
</evidence>
<evidence type="ECO:0000256" key="6">
    <source>
        <dbReference type="SAM" id="Phobius"/>
    </source>
</evidence>
<dbReference type="EMBL" id="AP022213">
    <property type="protein sequence ID" value="BBT17164.1"/>
    <property type="molecule type" value="Genomic_DNA"/>
</dbReference>
<dbReference type="Proteomes" id="UP001273935">
    <property type="component" value="Unassembled WGS sequence"/>
</dbReference>
<dbReference type="Proteomes" id="UP000501237">
    <property type="component" value="Chromosome"/>
</dbReference>
<comment type="subcellular location">
    <subcellularLocation>
        <location evidence="1">Cell membrane</location>
        <topology evidence="1">Multi-pass membrane protein</topology>
    </subcellularLocation>
</comment>
<keyword evidence="2" id="KW-1003">Cell membrane</keyword>
<dbReference type="STRING" id="319939.SAMN05216263_12921"/>
<dbReference type="AlphaFoldDB" id="A0A1I0UTY4"/>
<reference evidence="10 15" key="4">
    <citation type="submission" date="2023-10" db="EMBL/GenBank/DDBJ databases">
        <title>Pseudomonas otitidis isolated from a paediatric patient with cystic fibrosis in Chile.</title>
        <authorList>
            <person name="Amsteins-Romero L."/>
            <person name="Opazo-Capurro A."/>
            <person name="Matus-Kohler M."/>
            <person name="Gonzalez-Rocha G."/>
        </authorList>
    </citation>
    <scope>NUCLEOTIDE SEQUENCE [LARGE SCALE GENOMIC DNA]</scope>
    <source>
        <strain evidence="10 15">P-714</strain>
    </source>
</reference>
<evidence type="ECO:0000256" key="4">
    <source>
        <dbReference type="ARBA" id="ARBA00022989"/>
    </source>
</evidence>
<keyword evidence="15" id="KW-1185">Reference proteome</keyword>
<keyword evidence="5 6" id="KW-0472">Membrane</keyword>
<dbReference type="EMBL" id="JAWJUL010000055">
    <property type="protein sequence ID" value="MDV3440780.1"/>
    <property type="molecule type" value="Genomic_DNA"/>
</dbReference>
<feature type="transmembrane region" description="Helical" evidence="6">
    <location>
        <begin position="37"/>
        <end position="57"/>
    </location>
</feature>
<dbReference type="Proteomes" id="UP000461288">
    <property type="component" value="Unassembled WGS sequence"/>
</dbReference>
<accession>A0A1I0UTY4</accession>
<dbReference type="Proteomes" id="UP000515591">
    <property type="component" value="Chromosome"/>
</dbReference>
<evidence type="ECO:0000313" key="14">
    <source>
        <dbReference type="Proteomes" id="UP000515591"/>
    </source>
</evidence>
<dbReference type="GO" id="GO:0005886">
    <property type="term" value="C:plasma membrane"/>
    <property type="evidence" value="ECO:0007669"/>
    <property type="project" value="UniProtKB-SubCell"/>
</dbReference>
<reference evidence="11 12" key="2">
    <citation type="submission" date="2019-12" db="EMBL/GenBank/DDBJ databases">
        <title>Draft genome sequence of Pseudomonas otitidis recovered from a chicken carcass.</title>
        <authorList>
            <person name="Vieira T.R."/>
            <person name="Oliviera E.F.C."/>
            <person name="Silva N.M.V."/>
            <person name="Sambrano G.E."/>
            <person name="Cibulski S.P."/>
            <person name="Cardoso M.R.I."/>
        </authorList>
    </citation>
    <scope>NUCLEOTIDE SEQUENCE [LARGE SCALE GENOMIC DNA]</scope>
    <source>
        <strain evidence="11 12">25_K</strain>
    </source>
</reference>
<evidence type="ECO:0000313" key="10">
    <source>
        <dbReference type="EMBL" id="MDV3440780.1"/>
    </source>
</evidence>
<evidence type="ECO:0000313" key="8">
    <source>
        <dbReference type="EMBL" id="BBT17164.1"/>
    </source>
</evidence>
<reference evidence="8 14" key="1">
    <citation type="submission" date="2019-12" db="EMBL/GenBank/DDBJ databases">
        <title>complete genome sequences of Pseudomonas otitidis str. WP8-S17-CRE-03 isolated from wastewater treatment plant effluent.</title>
        <authorList>
            <person name="Sekizuka T."/>
            <person name="Itokawa K."/>
            <person name="Yatsu K."/>
            <person name="Inamine Y."/>
            <person name="Kuroda M."/>
        </authorList>
    </citation>
    <scope>NUCLEOTIDE SEQUENCE [LARGE SCALE GENOMIC DNA]</scope>
    <source>
        <strain evidence="8 14">WP8-S17-CRE-03</strain>
    </source>
</reference>
<dbReference type="InterPro" id="IPR027379">
    <property type="entry name" value="CLS_N"/>
</dbReference>
<dbReference type="EMBL" id="AP022642">
    <property type="protein sequence ID" value="BCA29260.1"/>
    <property type="molecule type" value="Genomic_DNA"/>
</dbReference>